<organism evidence="2 3">
    <name type="scientific">Roseicella aquatilis</name>
    <dbReference type="NCBI Taxonomy" id="2527868"/>
    <lineage>
        <taxon>Bacteria</taxon>
        <taxon>Pseudomonadati</taxon>
        <taxon>Pseudomonadota</taxon>
        <taxon>Alphaproteobacteria</taxon>
        <taxon>Acetobacterales</taxon>
        <taxon>Roseomonadaceae</taxon>
        <taxon>Roseicella</taxon>
    </lineage>
</organism>
<dbReference type="GO" id="GO:0016740">
    <property type="term" value="F:transferase activity"/>
    <property type="evidence" value="ECO:0007669"/>
    <property type="project" value="UniProtKB-KW"/>
</dbReference>
<evidence type="ECO:0000313" key="2">
    <source>
        <dbReference type="EMBL" id="TCZ66895.1"/>
    </source>
</evidence>
<dbReference type="InterPro" id="IPR029044">
    <property type="entry name" value="Nucleotide-diphossugar_trans"/>
</dbReference>
<dbReference type="PANTHER" id="PTHR43685:SF2">
    <property type="entry name" value="GLYCOSYLTRANSFERASE 2-LIKE DOMAIN-CONTAINING PROTEIN"/>
    <property type="match status" value="1"/>
</dbReference>
<evidence type="ECO:0000259" key="1">
    <source>
        <dbReference type="Pfam" id="PF00535"/>
    </source>
</evidence>
<dbReference type="RefSeq" id="WP_132283955.1">
    <property type="nucleotide sequence ID" value="NZ_SKBM01000001.1"/>
</dbReference>
<dbReference type="SUPFAM" id="SSF53448">
    <property type="entry name" value="Nucleotide-diphospho-sugar transferases"/>
    <property type="match status" value="1"/>
</dbReference>
<gene>
    <name evidence="2" type="ORF">EXY23_01955</name>
</gene>
<dbReference type="Gene3D" id="3.90.550.10">
    <property type="entry name" value="Spore Coat Polysaccharide Biosynthesis Protein SpsA, Chain A"/>
    <property type="match status" value="1"/>
</dbReference>
<dbReference type="CDD" id="cd00761">
    <property type="entry name" value="Glyco_tranf_GTA_type"/>
    <property type="match status" value="1"/>
</dbReference>
<dbReference type="InterPro" id="IPR050834">
    <property type="entry name" value="Glycosyltransf_2"/>
</dbReference>
<dbReference type="InterPro" id="IPR001173">
    <property type="entry name" value="Glyco_trans_2-like"/>
</dbReference>
<dbReference type="Proteomes" id="UP000295023">
    <property type="component" value="Unassembled WGS sequence"/>
</dbReference>
<dbReference type="Pfam" id="PF00535">
    <property type="entry name" value="Glycos_transf_2"/>
    <property type="match status" value="1"/>
</dbReference>
<dbReference type="OrthoDB" id="9771846at2"/>
<protein>
    <submittedName>
        <fullName evidence="2">Glycosyltransferase family 2 protein</fullName>
    </submittedName>
</protein>
<reference evidence="2 3" key="1">
    <citation type="submission" date="2019-03" db="EMBL/GenBank/DDBJ databases">
        <title>Paracraurococcus aquatilis NE82 genome sequence.</title>
        <authorList>
            <person name="Zhao Y."/>
            <person name="Du Z."/>
        </authorList>
    </citation>
    <scope>NUCLEOTIDE SEQUENCE [LARGE SCALE GENOMIC DNA]</scope>
    <source>
        <strain evidence="2 3">NE82</strain>
    </source>
</reference>
<keyword evidence="2" id="KW-0808">Transferase</keyword>
<name>A0A4R4DWC8_9PROT</name>
<proteinExistence type="predicted"/>
<evidence type="ECO:0000313" key="3">
    <source>
        <dbReference type="Proteomes" id="UP000295023"/>
    </source>
</evidence>
<dbReference type="AlphaFoldDB" id="A0A4R4DWC8"/>
<feature type="domain" description="Glycosyltransferase 2-like" evidence="1">
    <location>
        <begin position="4"/>
        <end position="127"/>
    </location>
</feature>
<keyword evidence="3" id="KW-1185">Reference proteome</keyword>
<dbReference type="EMBL" id="SKBM01000001">
    <property type="protein sequence ID" value="TCZ66895.1"/>
    <property type="molecule type" value="Genomic_DNA"/>
</dbReference>
<dbReference type="PANTHER" id="PTHR43685">
    <property type="entry name" value="GLYCOSYLTRANSFERASE"/>
    <property type="match status" value="1"/>
</dbReference>
<accession>A0A4R4DWC8</accession>
<sequence length="316" mass="34039">MNISLIVATRGRVRELDELFESLAAQAEPGLEVIVVDQNADDRLAPVIAAWSDRLVLRWERSARAHANHARNLGLAMARGEIVGFPDDDCTFPPGVLARVLGAFAAEPGLAVLTGPAASPAGGLGSGRWRRSPGPIDEANVWTSVIEFNLFLRRRVALILGGFDERLGPGTELGSTEGNDLVLRAIRAGFVARYDPAQRIVHPDKRLTPVAVDRAALYARGMGFVLRRHEASPWVWLPFMVRPAGGALLSLLRGDVLAARYYAETLRGRAAGYLMHDADLGLPLPALAEAVEVRRPLPALAEAAEVRLPLPALAEA</sequence>
<comment type="caution">
    <text evidence="2">The sequence shown here is derived from an EMBL/GenBank/DDBJ whole genome shotgun (WGS) entry which is preliminary data.</text>
</comment>